<feature type="chain" id="PRO_5014611890" evidence="3">
    <location>
        <begin position="23"/>
        <end position="500"/>
    </location>
</feature>
<feature type="transmembrane region" description="Helical" evidence="2">
    <location>
        <begin position="167"/>
        <end position="189"/>
    </location>
</feature>
<evidence type="ECO:0000256" key="3">
    <source>
        <dbReference type="SAM" id="SignalP"/>
    </source>
</evidence>
<keyword evidence="2" id="KW-0812">Transmembrane</keyword>
<proteinExistence type="predicted"/>
<dbReference type="RefSeq" id="WP_100714538.1">
    <property type="nucleotide sequence ID" value="NZ_NPDY01000013.1"/>
</dbReference>
<feature type="transmembrane region" description="Helical" evidence="2">
    <location>
        <begin position="135"/>
        <end position="155"/>
    </location>
</feature>
<dbReference type="Proteomes" id="UP000231990">
    <property type="component" value="Unassembled WGS sequence"/>
</dbReference>
<dbReference type="EMBL" id="NPDY01000013">
    <property type="protein sequence ID" value="PJZ69033.1"/>
    <property type="molecule type" value="Genomic_DNA"/>
</dbReference>
<feature type="transmembrane region" description="Helical" evidence="2">
    <location>
        <begin position="390"/>
        <end position="414"/>
    </location>
</feature>
<feature type="transmembrane region" description="Helical" evidence="2">
    <location>
        <begin position="357"/>
        <end position="375"/>
    </location>
</feature>
<feature type="transmembrane region" description="Helical" evidence="2">
    <location>
        <begin position="292"/>
        <end position="311"/>
    </location>
</feature>
<name>A0A2M9ZPU0_9LEPT</name>
<keyword evidence="2" id="KW-1133">Transmembrane helix</keyword>
<evidence type="ECO:0000256" key="1">
    <source>
        <dbReference type="SAM" id="MobiDB-lite"/>
    </source>
</evidence>
<evidence type="ECO:0000313" key="4">
    <source>
        <dbReference type="EMBL" id="PJZ69033.1"/>
    </source>
</evidence>
<dbReference type="EMBL" id="NPDZ01000002">
    <property type="protein sequence ID" value="PJZ74098.1"/>
    <property type="molecule type" value="Genomic_DNA"/>
</dbReference>
<evidence type="ECO:0000313" key="7">
    <source>
        <dbReference type="Proteomes" id="UP000231990"/>
    </source>
</evidence>
<keyword evidence="2" id="KW-0472">Membrane</keyword>
<organism evidence="5 7">
    <name type="scientific">Leptospira perolatii</name>
    <dbReference type="NCBI Taxonomy" id="2023191"/>
    <lineage>
        <taxon>Bacteria</taxon>
        <taxon>Pseudomonadati</taxon>
        <taxon>Spirochaetota</taxon>
        <taxon>Spirochaetia</taxon>
        <taxon>Leptospirales</taxon>
        <taxon>Leptospiraceae</taxon>
        <taxon>Leptospira</taxon>
    </lineage>
</organism>
<reference evidence="6 7" key="1">
    <citation type="submission" date="2017-07" db="EMBL/GenBank/DDBJ databases">
        <title>Leptospira spp. isolated from tropical soils.</title>
        <authorList>
            <person name="Thibeaux R."/>
            <person name="Iraola G."/>
            <person name="Ferres I."/>
            <person name="Bierque E."/>
            <person name="Girault D."/>
            <person name="Soupe-Gilbert M.-E."/>
            <person name="Picardeau M."/>
            <person name="Goarant C."/>
        </authorList>
    </citation>
    <scope>NUCLEOTIDE SEQUENCE [LARGE SCALE GENOMIC DNA]</scope>
    <source>
        <strain evidence="5 7">FH1-B-B1</strain>
        <strain evidence="4 6">FH1-B-C1</strain>
    </source>
</reference>
<feature type="transmembrane region" description="Helical" evidence="2">
    <location>
        <begin position="201"/>
        <end position="220"/>
    </location>
</feature>
<keyword evidence="3" id="KW-0732">Signal</keyword>
<sequence length="500" mass="55848">MRKQLLTSILFLSLLSPAFLSAEADLKEKAKDLLVQTEDSSTQESHENGEVQPTEQPSAHHGALGDELPYWSVIPFILILLSIALLPLISHTTSHWWESNTNKLILSLALGCLSLGVLLSYGWYAKIYHTMVFEYIPFIILLGTLFYISGGIVLSGDIEATPVNNTIFLTIGTFLASFIGTTGASMLLIRPILNTNSERKHVVHTVIFFIFLVSNIGGSLTPLGDPPLFLGYLQGVPFTWTFKLLPEMLFASVLLLAIYFAWDTIMYKKETQKALKVDHAKRQPIGIEGQSNLIWLFGVVLCVAFLNENYIPAIKEYPYIAFVREGILLLLILLSKLTSDIKLREKNKFTLHPIQEVAYLFIGIFLTMIPALILLEHHGKELGVTEPWQFFWVTGLFSGVLDNAPTYLTFVSLAKGFLGYTDMHQILGDPIAETLLKAISVGAVFMGALTYIGNAPNFMVKSVAEENKIKMPSFGGYVLYTLCLLIPTFILITFIFFLKY</sequence>
<protein>
    <submittedName>
        <fullName evidence="5">Sodium:proton antiporter</fullName>
    </submittedName>
</protein>
<dbReference type="Proteomes" id="UP000231962">
    <property type="component" value="Unassembled WGS sequence"/>
</dbReference>
<feature type="transmembrane region" description="Helical" evidence="2">
    <location>
        <begin position="435"/>
        <end position="454"/>
    </location>
</feature>
<feature type="signal peptide" evidence="3">
    <location>
        <begin position="1"/>
        <end position="22"/>
    </location>
</feature>
<feature type="region of interest" description="Disordered" evidence="1">
    <location>
        <begin position="37"/>
        <end position="61"/>
    </location>
</feature>
<feature type="transmembrane region" description="Helical" evidence="2">
    <location>
        <begin position="317"/>
        <end position="337"/>
    </location>
</feature>
<keyword evidence="6" id="KW-1185">Reference proteome</keyword>
<feature type="transmembrane region" description="Helical" evidence="2">
    <location>
        <begin position="104"/>
        <end position="123"/>
    </location>
</feature>
<evidence type="ECO:0000256" key="2">
    <source>
        <dbReference type="SAM" id="Phobius"/>
    </source>
</evidence>
<dbReference type="AlphaFoldDB" id="A0A2M9ZPU0"/>
<feature type="transmembrane region" description="Helical" evidence="2">
    <location>
        <begin position="240"/>
        <end position="262"/>
    </location>
</feature>
<dbReference type="Pfam" id="PF16980">
    <property type="entry name" value="CitMHS_2"/>
    <property type="match status" value="1"/>
</dbReference>
<accession>A0A2M9ZPU0</accession>
<comment type="caution">
    <text evidence="5">The sequence shown here is derived from an EMBL/GenBank/DDBJ whole genome shotgun (WGS) entry which is preliminary data.</text>
</comment>
<evidence type="ECO:0000313" key="5">
    <source>
        <dbReference type="EMBL" id="PJZ74098.1"/>
    </source>
</evidence>
<gene>
    <name evidence="4" type="ORF">CH360_13315</name>
    <name evidence="5" type="ORF">CH373_04015</name>
</gene>
<dbReference type="OrthoDB" id="9765532at2"/>
<evidence type="ECO:0000313" key="6">
    <source>
        <dbReference type="Proteomes" id="UP000231962"/>
    </source>
</evidence>
<dbReference type="InterPro" id="IPR031566">
    <property type="entry name" value="CitMHS_2"/>
</dbReference>
<feature type="transmembrane region" description="Helical" evidence="2">
    <location>
        <begin position="474"/>
        <end position="498"/>
    </location>
</feature>